<protein>
    <submittedName>
        <fullName evidence="2">Uncharacterized protein</fullName>
    </submittedName>
</protein>
<comment type="caution">
    <text evidence="2">The sequence shown here is derived from an EMBL/GenBank/DDBJ whole genome shotgun (WGS) entry which is preliminary data.</text>
</comment>
<evidence type="ECO:0000256" key="1">
    <source>
        <dbReference type="SAM" id="Phobius"/>
    </source>
</evidence>
<dbReference type="EMBL" id="JAMKFF010000001">
    <property type="protein sequence ID" value="MCL8493064.1"/>
    <property type="molecule type" value="Genomic_DNA"/>
</dbReference>
<keyword evidence="1" id="KW-0472">Membrane</keyword>
<sequence length="366" mass="41083">MGKSSQLATMKHSRRRPRRWWEIGVILLVVVIIAGSVHVARNTAGLSVGELDPIDRRALEEYSEYAAAVADRPESAAWLNAAATEYPTLLISRKTHFSYLINPSQEVSSPFAAPVDMGDNPAGLEVYRLDRIYPRLWPIKIAGGNFNTVGETTTVQGSDVYYLKFGEDNFDKQFSSEHFITFFAHESFHFYGQARWALDSRVFGELSPHGVELLDERMRLLDAVRDAGADQARLRELATELLALEKERLAADPDYVSQEHWMETVEGTATYLGIMASRAVGYDFGPMYFDNTKEARFTDVVPFLESGQIDNDFLRNRLPYEAGAQLCLLLAALAPSGEWQAFLNEQSPDSHRTLIDALGHVLSQEK</sequence>
<keyword evidence="1" id="KW-1133">Transmembrane helix</keyword>
<reference evidence="2 3" key="1">
    <citation type="submission" date="2022-05" db="EMBL/GenBank/DDBJ databases">
        <title>Corynebacterium sp. B5-R-101 sp. nov., isolated from human feces.</title>
        <authorList>
            <person name="Shamsuzzaman M."/>
            <person name="Dahal R.H."/>
        </authorList>
    </citation>
    <scope>NUCLEOTIDE SEQUENCE [LARGE SCALE GENOMIC DNA]</scope>
    <source>
        <strain evidence="2 3">B5-R-101</strain>
    </source>
</reference>
<keyword evidence="1" id="KW-0812">Transmembrane</keyword>
<dbReference type="Proteomes" id="UP001203579">
    <property type="component" value="Unassembled WGS sequence"/>
</dbReference>
<organism evidence="2 3">
    <name type="scientific">Corynebacterium intestinale</name>
    <dbReference type="NCBI Taxonomy" id="2943492"/>
    <lineage>
        <taxon>Bacteria</taxon>
        <taxon>Bacillati</taxon>
        <taxon>Actinomycetota</taxon>
        <taxon>Actinomycetes</taxon>
        <taxon>Mycobacteriales</taxon>
        <taxon>Corynebacteriaceae</taxon>
        <taxon>Corynebacterium</taxon>
    </lineage>
</organism>
<evidence type="ECO:0000313" key="3">
    <source>
        <dbReference type="Proteomes" id="UP001203579"/>
    </source>
</evidence>
<keyword evidence="3" id="KW-1185">Reference proteome</keyword>
<gene>
    <name evidence="2" type="ORF">M5J06_02760</name>
</gene>
<accession>A0ABT0T7K9</accession>
<dbReference type="RefSeq" id="WP_250223902.1">
    <property type="nucleotide sequence ID" value="NZ_JAMFTR010000001.1"/>
</dbReference>
<name>A0ABT0T7K9_9CORY</name>
<proteinExistence type="predicted"/>
<evidence type="ECO:0000313" key="2">
    <source>
        <dbReference type="EMBL" id="MCL8493064.1"/>
    </source>
</evidence>
<feature type="transmembrane region" description="Helical" evidence="1">
    <location>
        <begin position="20"/>
        <end position="40"/>
    </location>
</feature>